<reference evidence="6 7" key="1">
    <citation type="submission" date="2021-04" db="EMBL/GenBank/DDBJ databases">
        <authorList>
            <person name="Sun C."/>
        </authorList>
    </citation>
    <scope>NUCLEOTIDE SEQUENCE [LARGE SCALE GENOMIC DNA]</scope>
    <source>
        <strain evidence="6 7">A79</strain>
    </source>
</reference>
<organism evidence="6 7">
    <name type="scientific">Marinomonas vulgaris</name>
    <dbReference type="NCBI Taxonomy" id="2823372"/>
    <lineage>
        <taxon>Bacteria</taxon>
        <taxon>Pseudomonadati</taxon>
        <taxon>Pseudomonadota</taxon>
        <taxon>Gammaproteobacteria</taxon>
        <taxon>Oceanospirillales</taxon>
        <taxon>Oceanospirillaceae</taxon>
        <taxon>Marinomonas</taxon>
    </lineage>
</organism>
<dbReference type="Gene3D" id="1.10.287.950">
    <property type="entry name" value="Methyl-accepting chemotaxis protein"/>
    <property type="match status" value="1"/>
</dbReference>
<protein>
    <submittedName>
        <fullName evidence="6">Methyl-accepting chemotaxis protein</fullName>
    </submittedName>
</protein>
<gene>
    <name evidence="6" type="ORF">J9B83_12845</name>
</gene>
<sequence length="522" mass="56599">MIFFQFCVILGLFVLFIIGYLQGAVSSTFALAGGALCLLLLVLKSLRAVPVKRSTLETPKEQDTHAQYAQMSQTVTQATSKMAIGAAEVSHFVDTLSKDIHFTRDDSEQITQAVVTLSDTGLTLSNNLGHLTRTMSETAESSQTAQAALTQSADQINELTQKVQTASEQLALLTKSADDIDTITDVIKAVSEQTNLLALNAAIEAARAGEQGRGFAVVADEVRALAGKSAHASEQISALLTDVRRNSQLTNTEMTSLKSLTESLSSTLLGETQRFIALTKEVQHASTVLTEVESAGEELGAASTQINSSISRISGALQDISKRSDRLSIEASSLSNGAEVVFRELDKVDQSLFFSDLLNAAKGAAQSVSHAFEEAIEKGELTQQAVFSKDYRPIKNTNPQKFSTDYDAFTDRAFPNIQEAVLDAFDEVMFAGAVDINGYFPTHNKKFSQPLTGDYETDLVNNRSKRVFNDATGSRCGAHTDTFLLQTYKRDTGEILHDLSVPIYVNGQHWGGFRMGFKSKTS</sequence>
<reference evidence="7" key="2">
    <citation type="submission" date="2023-07" db="EMBL/GenBank/DDBJ databases">
        <title>Marinomonas vulgaris A79, complete genome.</title>
        <authorList>
            <person name="Ying J.-J."/>
        </authorList>
    </citation>
    <scope>NUCLEOTIDE SEQUENCE [LARGE SCALE GENOMIC DNA]</scope>
    <source>
        <strain evidence="7">A79</strain>
    </source>
</reference>
<dbReference type="InterPro" id="IPR004089">
    <property type="entry name" value="MCPsignal_dom"/>
</dbReference>
<evidence type="ECO:0000313" key="7">
    <source>
        <dbReference type="Proteomes" id="UP000679722"/>
    </source>
</evidence>
<dbReference type="Pfam" id="PF00015">
    <property type="entry name" value="MCPsignal"/>
    <property type="match status" value="1"/>
</dbReference>
<dbReference type="SMART" id="SM00283">
    <property type="entry name" value="MA"/>
    <property type="match status" value="1"/>
</dbReference>
<dbReference type="Proteomes" id="UP000679722">
    <property type="component" value="Unassembled WGS sequence"/>
</dbReference>
<dbReference type="PROSITE" id="PS50111">
    <property type="entry name" value="CHEMOTAXIS_TRANSDUC_2"/>
    <property type="match status" value="1"/>
</dbReference>
<accession>A0ABS5HDX5</accession>
<evidence type="ECO:0000256" key="4">
    <source>
        <dbReference type="SAM" id="Coils"/>
    </source>
</evidence>
<evidence type="ECO:0000256" key="1">
    <source>
        <dbReference type="ARBA" id="ARBA00004370"/>
    </source>
</evidence>
<comment type="subcellular location">
    <subcellularLocation>
        <location evidence="1">Membrane</location>
    </subcellularLocation>
</comment>
<proteinExistence type="predicted"/>
<keyword evidence="2 3" id="KW-0807">Transducer</keyword>
<evidence type="ECO:0000256" key="3">
    <source>
        <dbReference type="PROSITE-ProRule" id="PRU00284"/>
    </source>
</evidence>
<keyword evidence="7" id="KW-1185">Reference proteome</keyword>
<name>A0ABS5HDX5_9GAMM</name>
<dbReference type="EMBL" id="JAGSSV010000020">
    <property type="protein sequence ID" value="MBR7889820.1"/>
    <property type="molecule type" value="Genomic_DNA"/>
</dbReference>
<feature type="domain" description="Methyl-accepting transducer" evidence="5">
    <location>
        <begin position="78"/>
        <end position="314"/>
    </location>
</feature>
<evidence type="ECO:0000259" key="5">
    <source>
        <dbReference type="PROSITE" id="PS50111"/>
    </source>
</evidence>
<comment type="caution">
    <text evidence="6">The sequence shown here is derived from an EMBL/GenBank/DDBJ whole genome shotgun (WGS) entry which is preliminary data.</text>
</comment>
<dbReference type="PANTHER" id="PTHR32089:SF112">
    <property type="entry name" value="LYSOZYME-LIKE PROTEIN-RELATED"/>
    <property type="match status" value="1"/>
</dbReference>
<evidence type="ECO:0000256" key="2">
    <source>
        <dbReference type="ARBA" id="ARBA00023224"/>
    </source>
</evidence>
<feature type="coiled-coil region" evidence="4">
    <location>
        <begin position="149"/>
        <end position="176"/>
    </location>
</feature>
<dbReference type="SUPFAM" id="SSF58104">
    <property type="entry name" value="Methyl-accepting chemotaxis protein (MCP) signaling domain"/>
    <property type="match status" value="1"/>
</dbReference>
<evidence type="ECO:0000313" key="6">
    <source>
        <dbReference type="EMBL" id="MBR7889820.1"/>
    </source>
</evidence>
<dbReference type="PANTHER" id="PTHR32089">
    <property type="entry name" value="METHYL-ACCEPTING CHEMOTAXIS PROTEIN MCPB"/>
    <property type="match status" value="1"/>
</dbReference>
<keyword evidence="4" id="KW-0175">Coiled coil</keyword>